<evidence type="ECO:0000313" key="1">
    <source>
        <dbReference type="EMBL" id="KAL3807332.1"/>
    </source>
</evidence>
<keyword evidence="2" id="KW-1185">Reference proteome</keyword>
<comment type="caution">
    <text evidence="1">The sequence shown here is derived from an EMBL/GenBank/DDBJ whole genome shotgun (WGS) entry which is preliminary data.</text>
</comment>
<protein>
    <submittedName>
        <fullName evidence="1">Uncharacterized protein</fullName>
    </submittedName>
</protein>
<sequence length="132" mass="14792">MPAMLKGYFDRTLLRGETWDFPPPPSSHPGGETTTNMTTNVMTNIIGNNVGLSPKLTNVHRVMGISTYGATRFTTLASGDNGRNTISTAIRHGNFNPRCTCRWLGLYDLDHCDLDGRTEFLNEVRRVVREEF</sequence>
<proteinExistence type="predicted"/>
<name>A0ABD3R4A4_9STRA</name>
<gene>
    <name evidence="1" type="ORF">ACHAXA_003458</name>
</gene>
<dbReference type="SUPFAM" id="SSF52218">
    <property type="entry name" value="Flavoproteins"/>
    <property type="match status" value="1"/>
</dbReference>
<accession>A0ABD3R4A4</accession>
<organism evidence="1 2">
    <name type="scientific">Cyclostephanos tholiformis</name>
    <dbReference type="NCBI Taxonomy" id="382380"/>
    <lineage>
        <taxon>Eukaryota</taxon>
        <taxon>Sar</taxon>
        <taxon>Stramenopiles</taxon>
        <taxon>Ochrophyta</taxon>
        <taxon>Bacillariophyta</taxon>
        <taxon>Coscinodiscophyceae</taxon>
        <taxon>Thalassiosirophycidae</taxon>
        <taxon>Stephanodiscales</taxon>
        <taxon>Stephanodiscaceae</taxon>
        <taxon>Cyclostephanos</taxon>
    </lineage>
</organism>
<reference evidence="1 2" key="1">
    <citation type="submission" date="2024-10" db="EMBL/GenBank/DDBJ databases">
        <title>Updated reference genomes for cyclostephanoid diatoms.</title>
        <authorList>
            <person name="Roberts W.R."/>
            <person name="Alverson A.J."/>
        </authorList>
    </citation>
    <scope>NUCLEOTIDE SEQUENCE [LARGE SCALE GENOMIC DNA]</scope>
    <source>
        <strain evidence="1 2">AJA228-03</strain>
    </source>
</reference>
<dbReference type="Proteomes" id="UP001530377">
    <property type="component" value="Unassembled WGS sequence"/>
</dbReference>
<dbReference type="EMBL" id="JALLPB020000641">
    <property type="protein sequence ID" value="KAL3807332.1"/>
    <property type="molecule type" value="Genomic_DNA"/>
</dbReference>
<dbReference type="AlphaFoldDB" id="A0ABD3R4A4"/>
<dbReference type="InterPro" id="IPR029039">
    <property type="entry name" value="Flavoprotein-like_sf"/>
</dbReference>
<dbReference type="Gene3D" id="3.40.50.360">
    <property type="match status" value="1"/>
</dbReference>
<evidence type="ECO:0000313" key="2">
    <source>
        <dbReference type="Proteomes" id="UP001530377"/>
    </source>
</evidence>